<reference evidence="2 3" key="1">
    <citation type="submission" date="2018-10" db="EMBL/GenBank/DDBJ databases">
        <title>Genome assembly for a Yunnan-Guizhou Plateau 3E fish, Anabarilius grahami (Regan), and its evolutionary and genetic applications.</title>
        <authorList>
            <person name="Jiang W."/>
        </authorList>
    </citation>
    <scope>NUCLEOTIDE SEQUENCE [LARGE SCALE GENOMIC DNA]</scope>
    <source>
        <strain evidence="2">AG-KIZ</strain>
        <tissue evidence="2">Muscle</tissue>
    </source>
</reference>
<dbReference type="EMBL" id="RJVU01049301">
    <property type="protein sequence ID" value="ROL42784.1"/>
    <property type="molecule type" value="Genomic_DNA"/>
</dbReference>
<organism evidence="2 3">
    <name type="scientific">Anabarilius grahami</name>
    <name type="common">Kanglang fish</name>
    <name type="synonym">Barilius grahami</name>
    <dbReference type="NCBI Taxonomy" id="495550"/>
    <lineage>
        <taxon>Eukaryota</taxon>
        <taxon>Metazoa</taxon>
        <taxon>Chordata</taxon>
        <taxon>Craniata</taxon>
        <taxon>Vertebrata</taxon>
        <taxon>Euteleostomi</taxon>
        <taxon>Actinopterygii</taxon>
        <taxon>Neopterygii</taxon>
        <taxon>Teleostei</taxon>
        <taxon>Ostariophysi</taxon>
        <taxon>Cypriniformes</taxon>
        <taxon>Xenocyprididae</taxon>
        <taxon>Xenocypridinae</taxon>
        <taxon>Xenocypridinae incertae sedis</taxon>
        <taxon>Anabarilius</taxon>
    </lineage>
</organism>
<dbReference type="Proteomes" id="UP000281406">
    <property type="component" value="Unassembled WGS sequence"/>
</dbReference>
<proteinExistence type="predicted"/>
<evidence type="ECO:0000313" key="3">
    <source>
        <dbReference type="Proteomes" id="UP000281406"/>
    </source>
</evidence>
<keyword evidence="3" id="KW-1185">Reference proteome</keyword>
<evidence type="ECO:0000256" key="1">
    <source>
        <dbReference type="SAM" id="MobiDB-lite"/>
    </source>
</evidence>
<evidence type="ECO:0000313" key="2">
    <source>
        <dbReference type="EMBL" id="ROL42784.1"/>
    </source>
</evidence>
<feature type="region of interest" description="Disordered" evidence="1">
    <location>
        <begin position="201"/>
        <end position="221"/>
    </location>
</feature>
<comment type="caution">
    <text evidence="2">The sequence shown here is derived from an EMBL/GenBank/DDBJ whole genome shotgun (WGS) entry which is preliminary data.</text>
</comment>
<name>A0A3N0Y9K3_ANAGA</name>
<gene>
    <name evidence="2" type="ORF">DPX16_8530</name>
</gene>
<feature type="region of interest" description="Disordered" evidence="1">
    <location>
        <begin position="1"/>
        <end position="22"/>
    </location>
</feature>
<dbReference type="AlphaFoldDB" id="A0A3N0Y9K3"/>
<sequence>MGREKEESWRQTPRWSRRWEEPGWSFGRMPRWYLETDGGETMVRGVSGGADRPTDQGNKKPKVELLAHGIEVETGAQQTGAMTERVMTTGKPEGRRSPVESKGWMVEVLPETRKSVVEQGRAEELDDTIGADGSRLLAVTSGVDGTQKSGGNTGGRRFPDGTGTSKLTREEGEDSRVGTWANIGSVDHMLVGSGSGTSSVGALGSQGVKGRSPHRSIQPKYPSKLCYSGRRRWWRNTGSKSACSQALKEQSDFPPVTSLAKQVFTAISQQSSWVFELRT</sequence>
<accession>A0A3N0Y9K3</accession>
<protein>
    <submittedName>
        <fullName evidence="2">Uncharacterized protein</fullName>
    </submittedName>
</protein>
<feature type="region of interest" description="Disordered" evidence="1">
    <location>
        <begin position="142"/>
        <end position="175"/>
    </location>
</feature>